<reference evidence="2 3" key="1">
    <citation type="submission" date="2014-04" db="EMBL/GenBank/DDBJ databases">
        <authorList>
            <consortium name="DOE Joint Genome Institute"/>
            <person name="Kuo A."/>
            <person name="Martino E."/>
            <person name="Perotto S."/>
            <person name="Kohler A."/>
            <person name="Nagy L.G."/>
            <person name="Floudas D."/>
            <person name="Copeland A."/>
            <person name="Barry K.W."/>
            <person name="Cichocki N."/>
            <person name="Veneault-Fourrey C."/>
            <person name="LaButti K."/>
            <person name="Lindquist E.A."/>
            <person name="Lipzen A."/>
            <person name="Lundell T."/>
            <person name="Morin E."/>
            <person name="Murat C."/>
            <person name="Sun H."/>
            <person name="Tunlid A."/>
            <person name="Henrissat B."/>
            <person name="Grigoriev I.V."/>
            <person name="Hibbett D.S."/>
            <person name="Martin F."/>
            <person name="Nordberg H.P."/>
            <person name="Cantor M.N."/>
            <person name="Hua S.X."/>
        </authorList>
    </citation>
    <scope>NUCLEOTIDE SEQUENCE [LARGE SCALE GENOMIC DNA]</scope>
    <source>
        <strain evidence="2 3">Zn</strain>
    </source>
</reference>
<dbReference type="HOGENOM" id="CLU_1511046_0_0_1"/>
<proteinExistence type="predicted"/>
<dbReference type="EMBL" id="KN832899">
    <property type="protein sequence ID" value="KIM93106.1"/>
    <property type="molecule type" value="Genomic_DNA"/>
</dbReference>
<accession>A0A0C3GRN6</accession>
<gene>
    <name evidence="2" type="ORF">OIDMADRAFT_61893</name>
</gene>
<organism evidence="2 3">
    <name type="scientific">Oidiodendron maius (strain Zn)</name>
    <dbReference type="NCBI Taxonomy" id="913774"/>
    <lineage>
        <taxon>Eukaryota</taxon>
        <taxon>Fungi</taxon>
        <taxon>Dikarya</taxon>
        <taxon>Ascomycota</taxon>
        <taxon>Pezizomycotina</taxon>
        <taxon>Leotiomycetes</taxon>
        <taxon>Leotiomycetes incertae sedis</taxon>
        <taxon>Myxotrichaceae</taxon>
        <taxon>Oidiodendron</taxon>
    </lineage>
</organism>
<reference evidence="3" key="2">
    <citation type="submission" date="2015-01" db="EMBL/GenBank/DDBJ databases">
        <title>Evolutionary Origins and Diversification of the Mycorrhizal Mutualists.</title>
        <authorList>
            <consortium name="DOE Joint Genome Institute"/>
            <consortium name="Mycorrhizal Genomics Consortium"/>
            <person name="Kohler A."/>
            <person name="Kuo A."/>
            <person name="Nagy L.G."/>
            <person name="Floudas D."/>
            <person name="Copeland A."/>
            <person name="Barry K.W."/>
            <person name="Cichocki N."/>
            <person name="Veneault-Fourrey C."/>
            <person name="LaButti K."/>
            <person name="Lindquist E.A."/>
            <person name="Lipzen A."/>
            <person name="Lundell T."/>
            <person name="Morin E."/>
            <person name="Murat C."/>
            <person name="Riley R."/>
            <person name="Ohm R."/>
            <person name="Sun H."/>
            <person name="Tunlid A."/>
            <person name="Henrissat B."/>
            <person name="Grigoriev I.V."/>
            <person name="Hibbett D.S."/>
            <person name="Martin F."/>
        </authorList>
    </citation>
    <scope>NUCLEOTIDE SEQUENCE [LARGE SCALE GENOMIC DNA]</scope>
    <source>
        <strain evidence="3">Zn</strain>
    </source>
</reference>
<keyword evidence="3" id="KW-1185">Reference proteome</keyword>
<name>A0A0C3GRN6_OIDMZ</name>
<dbReference type="AlphaFoldDB" id="A0A0C3GRN6"/>
<evidence type="ECO:0000313" key="2">
    <source>
        <dbReference type="EMBL" id="KIM93106.1"/>
    </source>
</evidence>
<protein>
    <submittedName>
        <fullName evidence="2">Uncharacterized protein</fullName>
    </submittedName>
</protein>
<feature type="region of interest" description="Disordered" evidence="1">
    <location>
        <begin position="156"/>
        <end position="178"/>
    </location>
</feature>
<dbReference type="Proteomes" id="UP000054321">
    <property type="component" value="Unassembled WGS sequence"/>
</dbReference>
<evidence type="ECO:0000256" key="1">
    <source>
        <dbReference type="SAM" id="MobiDB-lite"/>
    </source>
</evidence>
<evidence type="ECO:0000313" key="3">
    <source>
        <dbReference type="Proteomes" id="UP000054321"/>
    </source>
</evidence>
<dbReference type="InParanoid" id="A0A0C3GRN6"/>
<sequence>MVVGAIHQPHDTSSQNRNVPEPTQAPSKGSCNPCITAISGGRVPSANLPKITSKYSTTSPRQADHQHDYFWHPLAGMHYHGRGSRLWLTWGPQLTTLPPAIPVTGRSEPNLSRTWLGGRHTGIYSSLTVESGPPQLPCKQPIVDVSILGALAHPPSSRCGHAHHQQTANSTVLDEPFD</sequence>
<feature type="region of interest" description="Disordered" evidence="1">
    <location>
        <begin position="1"/>
        <end position="30"/>
    </location>
</feature>